<feature type="binding site" evidence="2">
    <location>
        <position position="99"/>
    </location>
    <ligand>
        <name>ATP</name>
        <dbReference type="ChEBI" id="CHEBI:30616"/>
    </ligand>
</feature>
<keyword evidence="2" id="KW-0820">tRNA-binding</keyword>
<dbReference type="RefSeq" id="WP_078768035.1">
    <property type="nucleotide sequence ID" value="NZ_FUWW01000004.1"/>
</dbReference>
<dbReference type="PANTHER" id="PTHR37825:SF1">
    <property type="entry name" value="TRNA(MET) CYTIDINE ACETATE LIGASE"/>
    <property type="match status" value="1"/>
</dbReference>
<dbReference type="OrthoDB" id="9769796at2"/>
<keyword evidence="4" id="KW-1185">Reference proteome</keyword>
<keyword evidence="2" id="KW-0694">RNA-binding</keyword>
<evidence type="ECO:0000256" key="1">
    <source>
        <dbReference type="ARBA" id="ARBA00022694"/>
    </source>
</evidence>
<dbReference type="STRING" id="290054.SAMN02745114_00532"/>
<gene>
    <name evidence="2" type="primary">tmcAL</name>
    <name evidence="3" type="ORF">SAMN02745114_00532</name>
</gene>
<reference evidence="3 4" key="1">
    <citation type="submission" date="2017-02" db="EMBL/GenBank/DDBJ databases">
        <authorList>
            <person name="Peterson S.W."/>
        </authorList>
    </citation>
    <scope>NUCLEOTIDE SEQUENCE [LARGE SCALE GENOMIC DNA]</scope>
    <source>
        <strain evidence="3 4">ATCC 51222</strain>
    </source>
</reference>
<dbReference type="Proteomes" id="UP000190657">
    <property type="component" value="Unassembled WGS sequence"/>
</dbReference>
<comment type="catalytic activity">
    <reaction evidence="2">
        <text>cytidine(34) in elongator tRNA(Met) + acetate + ATP = N(4)-acetylcytidine(34) in elongator tRNA(Met) + AMP + diphosphate</text>
        <dbReference type="Rhea" id="RHEA:58144"/>
        <dbReference type="Rhea" id="RHEA-COMP:10693"/>
        <dbReference type="Rhea" id="RHEA-COMP:10694"/>
        <dbReference type="ChEBI" id="CHEBI:30089"/>
        <dbReference type="ChEBI" id="CHEBI:30616"/>
        <dbReference type="ChEBI" id="CHEBI:33019"/>
        <dbReference type="ChEBI" id="CHEBI:74900"/>
        <dbReference type="ChEBI" id="CHEBI:82748"/>
        <dbReference type="ChEBI" id="CHEBI:456215"/>
    </reaction>
</comment>
<organism evidence="3 4">
    <name type="scientific">Eubacterium coprostanoligenes</name>
    <dbReference type="NCBI Taxonomy" id="290054"/>
    <lineage>
        <taxon>Bacteria</taxon>
        <taxon>Bacillati</taxon>
        <taxon>Bacillota</taxon>
        <taxon>Clostridia</taxon>
        <taxon>Eubacteriales</taxon>
        <taxon>Eubacteriaceae</taxon>
        <taxon>Eubacterium</taxon>
    </lineage>
</organism>
<feature type="binding site" evidence="2">
    <location>
        <position position="149"/>
    </location>
    <ligand>
        <name>ATP</name>
        <dbReference type="ChEBI" id="CHEBI:30616"/>
    </ligand>
</feature>
<dbReference type="SUPFAM" id="SSF52374">
    <property type="entry name" value="Nucleotidylyl transferase"/>
    <property type="match status" value="1"/>
</dbReference>
<dbReference type="GO" id="GO:0000049">
    <property type="term" value="F:tRNA binding"/>
    <property type="evidence" value="ECO:0007669"/>
    <property type="project" value="UniProtKB-KW"/>
</dbReference>
<dbReference type="GO" id="GO:0016740">
    <property type="term" value="F:transferase activity"/>
    <property type="evidence" value="ECO:0007669"/>
    <property type="project" value="UniProtKB-KW"/>
</dbReference>
<accession>A0A1T4KLT7</accession>
<sequence>MNFGIICELNPLHKGHKYLFDNCKSENSTVICALSGNFVQRGEFAVYDKYTRARTAIENGADLVIEIPALCTIQSAQGYAKAGVEILEATGICDCLAFGAECDNVDELKAVAKEIQNKDSIIKEELKKGVSYPTARKNAVNSPLLDTPNNILAIEYLTYTKLEAMAIKRIGKGHDTDDDEYSASEIRKHLNADEISSMKNCEKAILYKLRTMTAEDFLQIEDVGEGLENRIVRAVADSLTLEELYDNIKTKRYTHSRIRRIILRAYLGITKDMPKEPKYLHILAFNDRGREILAQMKKTATLPIITKYGNIESSEVKQLFDLECKFTDIYNLGYTNIKPCGEEQRAKIEIIK</sequence>
<dbReference type="GO" id="GO:0005737">
    <property type="term" value="C:cytoplasm"/>
    <property type="evidence" value="ECO:0007669"/>
    <property type="project" value="UniProtKB-SubCell"/>
</dbReference>
<evidence type="ECO:0000313" key="3">
    <source>
        <dbReference type="EMBL" id="SJZ43402.1"/>
    </source>
</evidence>
<comment type="function">
    <text evidence="2">Catalyzes the formation of N(4)-acetylcytidine (ac(4)C) at the wobble position of elongator tRNA(Met), using acetate and ATP as substrates. First activates an acetate ion to form acetyladenylate (Ac-AMP) and then transfers the acetyl group to tRNA to form ac(4)C34.</text>
</comment>
<dbReference type="Gene3D" id="3.40.50.620">
    <property type="entry name" value="HUPs"/>
    <property type="match status" value="1"/>
</dbReference>
<dbReference type="HAMAP" id="MF_01539">
    <property type="entry name" value="TmcAL"/>
    <property type="match status" value="1"/>
</dbReference>
<dbReference type="InterPro" id="IPR014729">
    <property type="entry name" value="Rossmann-like_a/b/a_fold"/>
</dbReference>
<protein>
    <recommendedName>
        <fullName evidence="2">tRNA(Met) cytidine acetate ligase</fullName>
        <ecNumber evidence="2">6.3.4.-</ecNumber>
    </recommendedName>
</protein>
<evidence type="ECO:0000313" key="4">
    <source>
        <dbReference type="Proteomes" id="UP000190657"/>
    </source>
</evidence>
<feature type="binding site" evidence="2">
    <location>
        <begin position="6"/>
        <end position="19"/>
    </location>
    <ligand>
        <name>ATP</name>
        <dbReference type="ChEBI" id="CHEBI:30616"/>
    </ligand>
</feature>
<keyword evidence="3" id="KW-0808">Transferase</keyword>
<keyword evidence="2" id="KW-0436">Ligase</keyword>
<keyword evidence="2" id="KW-0067">ATP-binding</keyword>
<keyword evidence="2" id="KW-0547">Nucleotide-binding</keyword>
<keyword evidence="2" id="KW-0963">Cytoplasm</keyword>
<keyword evidence="1 2" id="KW-0819">tRNA processing</keyword>
<proteinExistence type="inferred from homology"/>
<dbReference type="EMBL" id="FUWW01000004">
    <property type="protein sequence ID" value="SJZ43402.1"/>
    <property type="molecule type" value="Genomic_DNA"/>
</dbReference>
<comment type="similarity">
    <text evidence="2">Belongs to the TmcAL family.</text>
</comment>
<dbReference type="GO" id="GO:0005524">
    <property type="term" value="F:ATP binding"/>
    <property type="evidence" value="ECO:0007669"/>
    <property type="project" value="UniProtKB-KW"/>
</dbReference>
<dbReference type="AlphaFoldDB" id="A0A1T4KLT7"/>
<dbReference type="Pfam" id="PF05636">
    <property type="entry name" value="HIGH_NTase1"/>
    <property type="match status" value="1"/>
</dbReference>
<dbReference type="InterPro" id="IPR008513">
    <property type="entry name" value="tRNA(Met)_cyd_acetate_ligase"/>
</dbReference>
<dbReference type="GO" id="GO:0006400">
    <property type="term" value="P:tRNA modification"/>
    <property type="evidence" value="ECO:0007669"/>
    <property type="project" value="UniProtKB-UniRule"/>
</dbReference>
<dbReference type="PANTHER" id="PTHR37825">
    <property type="entry name" value="TRNA(MET) CYTIDINE ACETATE LIGASE"/>
    <property type="match status" value="1"/>
</dbReference>
<comment type="subcellular location">
    <subcellularLocation>
        <location evidence="2">Cytoplasm</location>
    </subcellularLocation>
</comment>
<feature type="binding site" evidence="2">
    <location>
        <begin position="169"/>
        <end position="170"/>
    </location>
    <ligand>
        <name>ATP</name>
        <dbReference type="ChEBI" id="CHEBI:30616"/>
    </ligand>
</feature>
<dbReference type="EC" id="6.3.4.-" evidence="2"/>
<name>A0A1T4KLT7_9FIRM</name>
<evidence type="ECO:0000256" key="2">
    <source>
        <dbReference type="HAMAP-Rule" id="MF_01539"/>
    </source>
</evidence>
<dbReference type="GO" id="GO:0016879">
    <property type="term" value="F:ligase activity, forming carbon-nitrogen bonds"/>
    <property type="evidence" value="ECO:0007669"/>
    <property type="project" value="UniProtKB-UniRule"/>
</dbReference>